<keyword evidence="1" id="KW-0812">Transmembrane</keyword>
<evidence type="ECO:0000256" key="1">
    <source>
        <dbReference type="SAM" id="Phobius"/>
    </source>
</evidence>
<feature type="transmembrane region" description="Helical" evidence="1">
    <location>
        <begin position="21"/>
        <end position="41"/>
    </location>
</feature>
<gene>
    <name evidence="2" type="ORF">L0664_07450</name>
</gene>
<evidence type="ECO:0000313" key="2">
    <source>
        <dbReference type="EMBL" id="MCF2870898.1"/>
    </source>
</evidence>
<feature type="transmembrane region" description="Helical" evidence="1">
    <location>
        <begin position="47"/>
        <end position="66"/>
    </location>
</feature>
<dbReference type="Proteomes" id="UP001200557">
    <property type="component" value="Unassembled WGS sequence"/>
</dbReference>
<keyword evidence="1" id="KW-0472">Membrane</keyword>
<accession>A0ABS9CUQ3</accession>
<proteinExistence type="predicted"/>
<name>A0ABS9CUQ3_9RHOB</name>
<keyword evidence="3" id="KW-1185">Reference proteome</keyword>
<sequence length="200" mass="22405">MGNTTKPLVLRLYGGKMQFMLGVLQGFILGVLGMSLMVLAAGSILGVVVGGLVMIIGLIMIFANGFRVSRGCPTFYADRTGFRIRGGRLRAWSTYHGVDVTDIYSDGSKSGESLWITLNYKWPFHRCLVARFGRWGSAWSMADRIVVFKQSLDTLWAEEAERIDLGPSPVVAARERARNRPVRGQSIFHTFKRFTLRLLR</sequence>
<evidence type="ECO:0000313" key="3">
    <source>
        <dbReference type="Proteomes" id="UP001200557"/>
    </source>
</evidence>
<keyword evidence="1" id="KW-1133">Transmembrane helix</keyword>
<dbReference type="RefSeq" id="WP_235225025.1">
    <property type="nucleotide sequence ID" value="NZ_JAKGAQ010000002.1"/>
</dbReference>
<organism evidence="2 3">
    <name type="scientific">Octadecabacter dasysiphoniae</name>
    <dbReference type="NCBI Taxonomy" id="2909341"/>
    <lineage>
        <taxon>Bacteria</taxon>
        <taxon>Pseudomonadati</taxon>
        <taxon>Pseudomonadota</taxon>
        <taxon>Alphaproteobacteria</taxon>
        <taxon>Rhodobacterales</taxon>
        <taxon>Roseobacteraceae</taxon>
        <taxon>Octadecabacter</taxon>
    </lineage>
</organism>
<comment type="caution">
    <text evidence="2">The sequence shown here is derived from an EMBL/GenBank/DDBJ whole genome shotgun (WGS) entry which is preliminary data.</text>
</comment>
<dbReference type="EMBL" id="JAKGAQ010000002">
    <property type="protein sequence ID" value="MCF2870898.1"/>
    <property type="molecule type" value="Genomic_DNA"/>
</dbReference>
<protein>
    <submittedName>
        <fullName evidence="2">Uncharacterized protein</fullName>
    </submittedName>
</protein>
<reference evidence="2 3" key="1">
    <citation type="submission" date="2022-01" db="EMBL/GenBank/DDBJ databases">
        <title>Octadecabacter sp. nov., isolated from a marine alga.</title>
        <authorList>
            <person name="Jin M.S."/>
            <person name="Kim H.M."/>
            <person name="Han D.M."/>
            <person name="Jung J.J."/>
            <person name="Jeon C.O."/>
        </authorList>
    </citation>
    <scope>NUCLEOTIDE SEQUENCE [LARGE SCALE GENOMIC DNA]</scope>
    <source>
        <strain evidence="2 3">G9-8</strain>
    </source>
</reference>